<sequence>MRKRIIPVLLVDQRRRLVKTIGFGPRTYVGDPFNVIRLFNEKEVDEICVLDIDASPLGRSPDLGFLRELASECFMPMAYGGGITAACQCESLNRAGIEKFVLGRSASDLGLVRELASTFGSQATVACVDVANDSKATRHVVQAGRPGVSLNPLDHCKRLEDAGAGEIILQSIDRDGTRNGYDLDLIRAVAPHLSVPTVALGGAGEAIHLAQALHAGASAAASGSAFVFIGRLRAVLVSYPSMLHMDALNDSLS</sequence>
<dbReference type="InterPro" id="IPR013785">
    <property type="entry name" value="Aldolase_TIM"/>
</dbReference>
<dbReference type="PANTHER" id="PTHR21235:SF2">
    <property type="entry name" value="IMIDAZOLE GLYCEROL PHOSPHATE SYNTHASE HISHF"/>
    <property type="match status" value="1"/>
</dbReference>
<proteinExistence type="inferred from homology"/>
<dbReference type="Pfam" id="PF00977">
    <property type="entry name" value="His_biosynth"/>
    <property type="match status" value="1"/>
</dbReference>
<protein>
    <submittedName>
        <fullName evidence="6">Imidazole glycerol phosphate synthase subunit HisF</fullName>
        <ecNumber evidence="6">4.1.3.-</ecNumber>
    </submittedName>
</protein>
<keyword evidence="7" id="KW-1185">Reference proteome</keyword>
<dbReference type="AlphaFoldDB" id="A0A6G8ILT1"/>
<dbReference type="Proteomes" id="UP000503162">
    <property type="component" value="Chromosome"/>
</dbReference>
<dbReference type="PANTHER" id="PTHR21235">
    <property type="entry name" value="IMIDAZOLE GLYCEROL PHOSPHATE SYNTHASE SUBUNIT HISF/H IGP SYNTHASE SUBUNIT HISF/H"/>
    <property type="match status" value="1"/>
</dbReference>
<evidence type="ECO:0000256" key="2">
    <source>
        <dbReference type="ARBA" id="ARBA00022605"/>
    </source>
</evidence>
<organism evidence="6 7">
    <name type="scientific">Hydrogenophaga crocea</name>
    <dbReference type="NCBI Taxonomy" id="2716225"/>
    <lineage>
        <taxon>Bacteria</taxon>
        <taxon>Pseudomonadati</taxon>
        <taxon>Pseudomonadota</taxon>
        <taxon>Betaproteobacteria</taxon>
        <taxon>Burkholderiales</taxon>
        <taxon>Comamonadaceae</taxon>
        <taxon>Hydrogenophaga</taxon>
    </lineage>
</organism>
<dbReference type="InterPro" id="IPR050064">
    <property type="entry name" value="IGPS_HisA/HisF"/>
</dbReference>
<comment type="pathway">
    <text evidence="4">Amino-acid biosynthesis.</text>
</comment>
<dbReference type="GO" id="GO:0000107">
    <property type="term" value="F:imidazoleglycerol-phosphate synthase activity"/>
    <property type="evidence" value="ECO:0007669"/>
    <property type="project" value="TreeGrafter"/>
</dbReference>
<dbReference type="RefSeq" id="WP_166229523.1">
    <property type="nucleotide sequence ID" value="NZ_CP049989.1"/>
</dbReference>
<evidence type="ECO:0000313" key="7">
    <source>
        <dbReference type="Proteomes" id="UP000503162"/>
    </source>
</evidence>
<dbReference type="Gene3D" id="3.20.20.70">
    <property type="entry name" value="Aldolase class I"/>
    <property type="match status" value="1"/>
</dbReference>
<evidence type="ECO:0000256" key="5">
    <source>
        <dbReference type="RuleBase" id="RU003657"/>
    </source>
</evidence>
<dbReference type="GO" id="GO:0016829">
    <property type="term" value="F:lyase activity"/>
    <property type="evidence" value="ECO:0007669"/>
    <property type="project" value="UniProtKB-KW"/>
</dbReference>
<dbReference type="GO" id="GO:0000105">
    <property type="term" value="P:L-histidine biosynthetic process"/>
    <property type="evidence" value="ECO:0007669"/>
    <property type="project" value="UniProtKB-KW"/>
</dbReference>
<dbReference type="InterPro" id="IPR011060">
    <property type="entry name" value="RibuloseP-bd_barrel"/>
</dbReference>
<accession>A0A6G8ILT1</accession>
<dbReference type="EC" id="4.1.3.-" evidence="6"/>
<comment type="similarity">
    <text evidence="1 5">Belongs to the HisA/HisF family.</text>
</comment>
<dbReference type="SUPFAM" id="SSF51366">
    <property type="entry name" value="Ribulose-phoshate binding barrel"/>
    <property type="match status" value="1"/>
</dbReference>
<dbReference type="KEGG" id="hcz:G9Q37_18375"/>
<gene>
    <name evidence="6" type="primary">hisF</name>
    <name evidence="6" type="ORF">G9Q37_18375</name>
</gene>
<evidence type="ECO:0000313" key="6">
    <source>
        <dbReference type="EMBL" id="QIM53985.1"/>
    </source>
</evidence>
<evidence type="ECO:0000256" key="1">
    <source>
        <dbReference type="ARBA" id="ARBA00009667"/>
    </source>
</evidence>
<dbReference type="EMBL" id="CP049989">
    <property type="protein sequence ID" value="QIM53985.1"/>
    <property type="molecule type" value="Genomic_DNA"/>
</dbReference>
<reference evidence="6 7" key="1">
    <citation type="submission" date="2020-03" db="EMBL/GenBank/DDBJ databases">
        <title>Hydrogenophaga sp. nov. isolated from cyanobacterial mat.</title>
        <authorList>
            <person name="Thorat V."/>
            <person name="Kirdat K."/>
            <person name="Tiwarekar B."/>
            <person name="Costa E.D."/>
            <person name="Yadav A."/>
        </authorList>
    </citation>
    <scope>NUCLEOTIDE SEQUENCE [LARGE SCALE GENOMIC DNA]</scope>
    <source>
        <strain evidence="6 7">BA0156</strain>
    </source>
</reference>
<name>A0A6G8ILT1_9BURK</name>
<keyword evidence="3 5" id="KW-0368">Histidine biosynthesis</keyword>
<evidence type="ECO:0000256" key="4">
    <source>
        <dbReference type="ARBA" id="ARBA00029440"/>
    </source>
</evidence>
<evidence type="ECO:0000256" key="3">
    <source>
        <dbReference type="ARBA" id="ARBA00023102"/>
    </source>
</evidence>
<keyword evidence="2 5" id="KW-0028">Amino-acid biosynthesis</keyword>
<keyword evidence="6" id="KW-0456">Lyase</keyword>
<dbReference type="InterPro" id="IPR006062">
    <property type="entry name" value="His_biosynth"/>
</dbReference>